<keyword evidence="3" id="KW-1185">Reference proteome</keyword>
<protein>
    <submittedName>
        <fullName evidence="2">Uncharacterized protein</fullName>
    </submittedName>
</protein>
<proteinExistence type="predicted"/>
<feature type="transmembrane region" description="Helical" evidence="1">
    <location>
        <begin position="75"/>
        <end position="97"/>
    </location>
</feature>
<evidence type="ECO:0000256" key="1">
    <source>
        <dbReference type="SAM" id="Phobius"/>
    </source>
</evidence>
<reference evidence="2 3" key="1">
    <citation type="journal article" date="2019" name="Nat. Ecol. Evol.">
        <title>Megaphylogeny resolves global patterns of mushroom evolution.</title>
        <authorList>
            <person name="Varga T."/>
            <person name="Krizsan K."/>
            <person name="Foldi C."/>
            <person name="Dima B."/>
            <person name="Sanchez-Garcia M."/>
            <person name="Sanchez-Ramirez S."/>
            <person name="Szollosi G.J."/>
            <person name="Szarkandi J.G."/>
            <person name="Papp V."/>
            <person name="Albert L."/>
            <person name="Andreopoulos W."/>
            <person name="Angelini C."/>
            <person name="Antonin V."/>
            <person name="Barry K.W."/>
            <person name="Bougher N.L."/>
            <person name="Buchanan P."/>
            <person name="Buyck B."/>
            <person name="Bense V."/>
            <person name="Catcheside P."/>
            <person name="Chovatia M."/>
            <person name="Cooper J."/>
            <person name="Damon W."/>
            <person name="Desjardin D."/>
            <person name="Finy P."/>
            <person name="Geml J."/>
            <person name="Haridas S."/>
            <person name="Hughes K."/>
            <person name="Justo A."/>
            <person name="Karasinski D."/>
            <person name="Kautmanova I."/>
            <person name="Kiss B."/>
            <person name="Kocsube S."/>
            <person name="Kotiranta H."/>
            <person name="LaButti K.M."/>
            <person name="Lechner B.E."/>
            <person name="Liimatainen K."/>
            <person name="Lipzen A."/>
            <person name="Lukacs Z."/>
            <person name="Mihaltcheva S."/>
            <person name="Morgado L.N."/>
            <person name="Niskanen T."/>
            <person name="Noordeloos M.E."/>
            <person name="Ohm R.A."/>
            <person name="Ortiz-Santana B."/>
            <person name="Ovrebo C."/>
            <person name="Racz N."/>
            <person name="Riley R."/>
            <person name="Savchenko A."/>
            <person name="Shiryaev A."/>
            <person name="Soop K."/>
            <person name="Spirin V."/>
            <person name="Szebenyi C."/>
            <person name="Tomsovsky M."/>
            <person name="Tulloss R.E."/>
            <person name="Uehling J."/>
            <person name="Grigoriev I.V."/>
            <person name="Vagvolgyi C."/>
            <person name="Papp T."/>
            <person name="Martin F.M."/>
            <person name="Miettinen O."/>
            <person name="Hibbett D.S."/>
            <person name="Nagy L.G."/>
        </authorList>
    </citation>
    <scope>NUCLEOTIDE SEQUENCE [LARGE SCALE GENOMIC DNA]</scope>
    <source>
        <strain evidence="2 3">HHB13444</strain>
    </source>
</reference>
<dbReference type="Proteomes" id="UP000308197">
    <property type="component" value="Unassembled WGS sequence"/>
</dbReference>
<dbReference type="EMBL" id="ML211417">
    <property type="protein sequence ID" value="TFK83156.1"/>
    <property type="molecule type" value="Genomic_DNA"/>
</dbReference>
<dbReference type="InParanoid" id="A0A5C3P0F9"/>
<feature type="transmembrane region" description="Helical" evidence="1">
    <location>
        <begin position="184"/>
        <end position="202"/>
    </location>
</feature>
<organism evidence="2 3">
    <name type="scientific">Polyporus arcularius HHB13444</name>
    <dbReference type="NCBI Taxonomy" id="1314778"/>
    <lineage>
        <taxon>Eukaryota</taxon>
        <taxon>Fungi</taxon>
        <taxon>Dikarya</taxon>
        <taxon>Basidiomycota</taxon>
        <taxon>Agaricomycotina</taxon>
        <taxon>Agaricomycetes</taxon>
        <taxon>Polyporales</taxon>
        <taxon>Polyporaceae</taxon>
        <taxon>Polyporus</taxon>
    </lineage>
</organism>
<sequence>MGYSGYSWYFDDARLEVVESIVASMTENARALYPWWRNLGLTLIDATMLTLSLGFLTLLTSILTYLVVSRRLRDSYLTLAIWVIPEWVSAVTTWIVALSRAAQEYALLGSYIPGIRGGVDAVAACVTGMDCIRNGFDPQPKPVYVGHGCVGTALLTGNVLIQEGVLCALVLFYTLPEHPWQGKLMRSVVIAPFLAACVSAAINVRKVCWPGNIILGNGMRIKAQWEVFDPRGIDPTTGKLTQLSHMLVLAVLAMSVWKHRHAYIAHLSGTTEMGYGWVRPLLFMNVLPPAVVNGLSYARKSYNIGRDSPIWLYTLFSAAYSILPSLMGMWPGLVMIFHNLRMPESILPVTQVKGDVGAIPPALSPASDVKVDHSAVVMDDAANDGHSQVSEKSARL</sequence>
<keyword evidence="1" id="KW-0812">Transmembrane</keyword>
<accession>A0A5C3P0F9</accession>
<feature type="transmembrane region" description="Helical" evidence="1">
    <location>
        <begin position="277"/>
        <end position="298"/>
    </location>
</feature>
<feature type="transmembrane region" description="Helical" evidence="1">
    <location>
        <begin position="46"/>
        <end position="68"/>
    </location>
</feature>
<feature type="transmembrane region" description="Helical" evidence="1">
    <location>
        <begin position="310"/>
        <end position="337"/>
    </location>
</feature>
<keyword evidence="1" id="KW-1133">Transmembrane helix</keyword>
<evidence type="ECO:0000313" key="2">
    <source>
        <dbReference type="EMBL" id="TFK83156.1"/>
    </source>
</evidence>
<dbReference type="AlphaFoldDB" id="A0A5C3P0F9"/>
<keyword evidence="1" id="KW-0472">Membrane</keyword>
<gene>
    <name evidence="2" type="ORF">K466DRAFT_589971</name>
</gene>
<evidence type="ECO:0000313" key="3">
    <source>
        <dbReference type="Proteomes" id="UP000308197"/>
    </source>
</evidence>
<name>A0A5C3P0F9_9APHY</name>
<feature type="transmembrane region" description="Helical" evidence="1">
    <location>
        <begin position="144"/>
        <end position="172"/>
    </location>
</feature>